<proteinExistence type="predicted"/>
<dbReference type="PANTHER" id="PTHR39639:SF1">
    <property type="entry name" value="DUF262 DOMAIN-CONTAINING PROTEIN"/>
    <property type="match status" value="1"/>
</dbReference>
<keyword evidence="4" id="KW-1185">Reference proteome</keyword>
<evidence type="ECO:0000313" key="3">
    <source>
        <dbReference type="EMBL" id="CAL1707410.1"/>
    </source>
</evidence>
<reference evidence="4" key="1">
    <citation type="submission" date="2024-04" db="EMBL/GenBank/DDBJ databases">
        <authorList>
            <person name="Shaw F."/>
            <person name="Minotto A."/>
        </authorList>
    </citation>
    <scope>NUCLEOTIDE SEQUENCE [LARGE SCALE GENOMIC DNA]</scope>
</reference>
<feature type="domain" description="GmrSD restriction endonucleases N-terminal" evidence="2">
    <location>
        <begin position="59"/>
        <end position="195"/>
    </location>
</feature>
<dbReference type="Pfam" id="PF03235">
    <property type="entry name" value="GmrSD_N"/>
    <property type="match status" value="1"/>
</dbReference>
<organism evidence="3 4">
    <name type="scientific">Somion occarium</name>
    <dbReference type="NCBI Taxonomy" id="3059160"/>
    <lineage>
        <taxon>Eukaryota</taxon>
        <taxon>Fungi</taxon>
        <taxon>Dikarya</taxon>
        <taxon>Basidiomycota</taxon>
        <taxon>Agaricomycotina</taxon>
        <taxon>Agaricomycetes</taxon>
        <taxon>Polyporales</taxon>
        <taxon>Cerrenaceae</taxon>
        <taxon>Somion</taxon>
    </lineage>
</organism>
<dbReference type="PANTHER" id="PTHR39639">
    <property type="entry name" value="CHROMOSOME 16, WHOLE GENOME SHOTGUN SEQUENCE"/>
    <property type="match status" value="1"/>
</dbReference>
<sequence length="411" mass="47887">MVVMSDSEKDLIDELQESDVEEDDIDPNEMHVGKQLTVPVAKMYTAQDLHILIHEGIIDLCPPYQRDVVWTEAKQTKLLDSLYRNFYVPPIVMVVMYEDGHRVMRCVDGKQRLTSIQKFMDGQLPYRDPFTKKAFYYTLPRSKPSRLQVPQKMREEFALKKITVVEYVDLDPAMERDIFQRVQLGMPLTAAEKLQAVSSAWATWISEIDSRYMSCENGITDIVNVDIKRGRNFQSLAHLVYCCYGVPEQLTPTPSKLETFLTKTSPPDPEFKSSIVHVLNDIMAIAMDKNKNKAFTYIKHRIAPIEFVFMGVVLFVMMKHSTEKQRAEEIYNMRTFIREKYQDVRARGDIIRTLWMFVSDIARKYRTGYQFDKPAPARKTKKKRTRADEDDDSEDEFDGTKRGTNSRPKRK</sequence>
<name>A0ABP1DHU1_9APHY</name>
<dbReference type="EMBL" id="OZ037947">
    <property type="protein sequence ID" value="CAL1707410.1"/>
    <property type="molecule type" value="Genomic_DNA"/>
</dbReference>
<dbReference type="Proteomes" id="UP001497453">
    <property type="component" value="Chromosome 4"/>
</dbReference>
<evidence type="ECO:0000259" key="2">
    <source>
        <dbReference type="Pfam" id="PF03235"/>
    </source>
</evidence>
<evidence type="ECO:0000256" key="1">
    <source>
        <dbReference type="SAM" id="MobiDB-lite"/>
    </source>
</evidence>
<accession>A0ABP1DHU1</accession>
<evidence type="ECO:0000313" key="4">
    <source>
        <dbReference type="Proteomes" id="UP001497453"/>
    </source>
</evidence>
<dbReference type="InterPro" id="IPR004919">
    <property type="entry name" value="GmrSD_N"/>
</dbReference>
<feature type="region of interest" description="Disordered" evidence="1">
    <location>
        <begin position="372"/>
        <end position="411"/>
    </location>
</feature>
<feature type="compositionally biased region" description="Polar residues" evidence="1">
    <location>
        <begin position="402"/>
        <end position="411"/>
    </location>
</feature>
<gene>
    <name evidence="3" type="ORF">GFSPODELE1_LOCUS6352</name>
</gene>
<feature type="compositionally biased region" description="Basic residues" evidence="1">
    <location>
        <begin position="376"/>
        <end position="385"/>
    </location>
</feature>
<feature type="compositionally biased region" description="Acidic residues" evidence="1">
    <location>
        <begin position="388"/>
        <end position="397"/>
    </location>
</feature>
<protein>
    <recommendedName>
        <fullName evidence="2">GmrSD restriction endonucleases N-terminal domain-containing protein</fullName>
    </recommendedName>
</protein>